<feature type="coiled-coil region" evidence="1">
    <location>
        <begin position="15"/>
        <end position="49"/>
    </location>
</feature>
<dbReference type="Proteomes" id="UP000608420">
    <property type="component" value="Unassembled WGS sequence"/>
</dbReference>
<name>A0ABQ1VPU6_9BACL</name>
<proteinExistence type="predicted"/>
<gene>
    <name evidence="2" type="ORF">GCM10010913_05350</name>
</gene>
<reference evidence="3" key="1">
    <citation type="journal article" date="2019" name="Int. J. Syst. Evol. Microbiol.">
        <title>The Global Catalogue of Microorganisms (GCM) 10K type strain sequencing project: providing services to taxonomists for standard genome sequencing and annotation.</title>
        <authorList>
            <consortium name="The Broad Institute Genomics Platform"/>
            <consortium name="The Broad Institute Genome Sequencing Center for Infectious Disease"/>
            <person name="Wu L."/>
            <person name="Ma J."/>
        </authorList>
    </citation>
    <scope>NUCLEOTIDE SEQUENCE [LARGE SCALE GENOMIC DNA]</scope>
    <source>
        <strain evidence="3">CGMCC 1.15420</strain>
    </source>
</reference>
<sequence>MKERLMWFAKNSFNSDEAYRVHQEAIKDLEEYEKEIEEELNEEEKLKWFSRQ</sequence>
<dbReference type="EMBL" id="BMIW01000003">
    <property type="protein sequence ID" value="GGF86793.1"/>
    <property type="molecule type" value="Genomic_DNA"/>
</dbReference>
<accession>A0ABQ1VPU6</accession>
<dbReference type="RefSeq" id="WP_229716812.1">
    <property type="nucleotide sequence ID" value="NZ_BMIW01000003.1"/>
</dbReference>
<evidence type="ECO:0000313" key="3">
    <source>
        <dbReference type="Proteomes" id="UP000608420"/>
    </source>
</evidence>
<keyword evidence="3" id="KW-1185">Reference proteome</keyword>
<evidence type="ECO:0000313" key="2">
    <source>
        <dbReference type="EMBL" id="GGF86793.1"/>
    </source>
</evidence>
<protein>
    <submittedName>
        <fullName evidence="2">Uncharacterized protein</fullName>
    </submittedName>
</protein>
<evidence type="ECO:0000256" key="1">
    <source>
        <dbReference type="SAM" id="Coils"/>
    </source>
</evidence>
<organism evidence="2 3">
    <name type="scientific">Paenibacillus aceti</name>
    <dbReference type="NCBI Taxonomy" id="1820010"/>
    <lineage>
        <taxon>Bacteria</taxon>
        <taxon>Bacillati</taxon>
        <taxon>Bacillota</taxon>
        <taxon>Bacilli</taxon>
        <taxon>Bacillales</taxon>
        <taxon>Paenibacillaceae</taxon>
        <taxon>Paenibacillus</taxon>
    </lineage>
</organism>
<keyword evidence="1" id="KW-0175">Coiled coil</keyword>
<comment type="caution">
    <text evidence="2">The sequence shown here is derived from an EMBL/GenBank/DDBJ whole genome shotgun (WGS) entry which is preliminary data.</text>
</comment>